<dbReference type="CTD" id="4541"/>
<dbReference type="InterPro" id="IPR050269">
    <property type="entry name" value="ComplexI_Subunit6"/>
</dbReference>
<comment type="catalytic activity">
    <reaction evidence="15">
        <text>a ubiquinone + NADH + 5 H(+)(in) = a ubiquinol + NAD(+) + 4 H(+)(out)</text>
        <dbReference type="Rhea" id="RHEA:29091"/>
        <dbReference type="Rhea" id="RHEA-COMP:9565"/>
        <dbReference type="Rhea" id="RHEA-COMP:9566"/>
        <dbReference type="ChEBI" id="CHEBI:15378"/>
        <dbReference type="ChEBI" id="CHEBI:16389"/>
        <dbReference type="ChEBI" id="CHEBI:17976"/>
        <dbReference type="ChEBI" id="CHEBI:57540"/>
        <dbReference type="ChEBI" id="CHEBI:57945"/>
        <dbReference type="EC" id="7.1.1.2"/>
    </reaction>
</comment>
<keyword evidence="13 16" id="KW-0472">Membrane</keyword>
<feature type="transmembrane region" description="Helical" evidence="16">
    <location>
        <begin position="21"/>
        <end position="44"/>
    </location>
</feature>
<feature type="transmembrane region" description="Helical" evidence="16">
    <location>
        <begin position="85"/>
        <end position="103"/>
    </location>
</feature>
<dbReference type="RefSeq" id="NP_976149.1">
    <property type="nucleotide sequence ID" value="NC_005437.1"/>
</dbReference>
<evidence type="ECO:0000256" key="8">
    <source>
        <dbReference type="ARBA" id="ARBA00022967"/>
    </source>
</evidence>
<evidence type="ECO:0000256" key="3">
    <source>
        <dbReference type="ARBA" id="ARBA00012944"/>
    </source>
</evidence>
<evidence type="ECO:0000256" key="14">
    <source>
        <dbReference type="ARBA" id="ARBA00031019"/>
    </source>
</evidence>
<organism evidence="17">
    <name type="scientific">Tricholepidion gertschi</name>
    <dbReference type="NCBI Taxonomy" id="89825"/>
    <lineage>
        <taxon>Eukaryota</taxon>
        <taxon>Metazoa</taxon>
        <taxon>Ecdysozoa</taxon>
        <taxon>Arthropoda</taxon>
        <taxon>Hexapoda</taxon>
        <taxon>Insecta</taxon>
        <taxon>Zygentoma</taxon>
        <taxon>Lepidotrichidae</taxon>
        <taxon>Tricholepidion</taxon>
    </lineage>
</organism>
<keyword evidence="8" id="KW-1278">Translocase</keyword>
<keyword evidence="7 16" id="KW-0812">Transmembrane</keyword>
<evidence type="ECO:0000256" key="1">
    <source>
        <dbReference type="ARBA" id="ARBA00004225"/>
    </source>
</evidence>
<dbReference type="GeneID" id="2746432"/>
<dbReference type="GO" id="GO:0008137">
    <property type="term" value="F:NADH dehydrogenase (ubiquinone) activity"/>
    <property type="evidence" value="ECO:0007669"/>
    <property type="project" value="UniProtKB-EC"/>
</dbReference>
<evidence type="ECO:0000256" key="15">
    <source>
        <dbReference type="ARBA" id="ARBA00049551"/>
    </source>
</evidence>
<evidence type="ECO:0000256" key="10">
    <source>
        <dbReference type="ARBA" id="ARBA00022989"/>
    </source>
</evidence>
<evidence type="ECO:0000256" key="6">
    <source>
        <dbReference type="ARBA" id="ARBA00022660"/>
    </source>
</evidence>
<keyword evidence="12 17" id="KW-0496">Mitochondrion</keyword>
<dbReference type="GO" id="GO:0031966">
    <property type="term" value="C:mitochondrial membrane"/>
    <property type="evidence" value="ECO:0007669"/>
    <property type="project" value="UniProtKB-SubCell"/>
</dbReference>
<keyword evidence="5" id="KW-0813">Transport</keyword>
<feature type="transmembrane region" description="Helical" evidence="16">
    <location>
        <begin position="50"/>
        <end position="73"/>
    </location>
</feature>
<evidence type="ECO:0000256" key="16">
    <source>
        <dbReference type="SAM" id="Phobius"/>
    </source>
</evidence>
<dbReference type="PANTHER" id="PTHR11435:SF1">
    <property type="entry name" value="NADH-UBIQUINONE OXIDOREDUCTASE CHAIN 6"/>
    <property type="match status" value="1"/>
</dbReference>
<reference evidence="17" key="1">
    <citation type="journal article" date="2003" name="Science">
        <title>Hexapod origins: monophyletic or paraphyletic?</title>
        <authorList>
            <person name="Nardi F."/>
            <person name="Spinsanti G."/>
            <person name="Boore J.L."/>
            <person name="Carapelli A."/>
            <person name="Dallai R."/>
            <person name="Frati F."/>
        </authorList>
    </citation>
    <scope>NUCLEOTIDE SEQUENCE</scope>
</reference>
<keyword evidence="10 16" id="KW-1133">Transmembrane helix</keyword>
<dbReference type="AlphaFoldDB" id="Q85QR7"/>
<evidence type="ECO:0000256" key="13">
    <source>
        <dbReference type="ARBA" id="ARBA00023136"/>
    </source>
</evidence>
<dbReference type="EC" id="7.1.1.2" evidence="3"/>
<sequence>MTYQLMIMYMSMFISVLITQINHPLAMGLTIIIQTILICLITGMMLPSFWFSYILFLVFLGGMLVVFIYVSTLASNETFKTSPKMLITTAILLIITTMVTMISDNSLLSWTTSLQESMTMNTDTKILPLSTMKLYMTSVSPITLMMISYMFLTLIAVTKITNIFKGPLRSMK</sequence>
<comment type="subcellular location">
    <subcellularLocation>
        <location evidence="1">Mitochondrion membrane</location>
        <topology evidence="1">Multi-pass membrane protein</topology>
    </subcellularLocation>
</comment>
<keyword evidence="9" id="KW-0249">Electron transport</keyword>
<feature type="transmembrane region" description="Helical" evidence="16">
    <location>
        <begin position="142"/>
        <end position="164"/>
    </location>
</feature>
<evidence type="ECO:0000256" key="11">
    <source>
        <dbReference type="ARBA" id="ARBA00023027"/>
    </source>
</evidence>
<evidence type="ECO:0000256" key="4">
    <source>
        <dbReference type="ARBA" id="ARBA00021095"/>
    </source>
</evidence>
<dbReference type="PANTHER" id="PTHR11435">
    <property type="entry name" value="NADH UBIQUINONE OXIDOREDUCTASE SUBUNIT ND6"/>
    <property type="match status" value="1"/>
</dbReference>
<name>Q85QR7_9INSE</name>
<proteinExistence type="inferred from homology"/>
<geneLocation type="mitochondrion" evidence="17"/>
<keyword evidence="11" id="KW-0520">NAD</keyword>
<accession>Q85QR7</accession>
<evidence type="ECO:0000256" key="9">
    <source>
        <dbReference type="ARBA" id="ARBA00022982"/>
    </source>
</evidence>
<protein>
    <recommendedName>
        <fullName evidence="4">NADH-ubiquinone oxidoreductase chain 6</fullName>
        <ecNumber evidence="3">7.1.1.2</ecNumber>
    </recommendedName>
    <alternativeName>
        <fullName evidence="14">NADH dehydrogenase subunit 6</fullName>
    </alternativeName>
</protein>
<evidence type="ECO:0000256" key="2">
    <source>
        <dbReference type="ARBA" id="ARBA00005698"/>
    </source>
</evidence>
<keyword evidence="6" id="KW-0679">Respiratory chain</keyword>
<evidence type="ECO:0000256" key="12">
    <source>
        <dbReference type="ARBA" id="ARBA00023128"/>
    </source>
</evidence>
<evidence type="ECO:0000256" key="7">
    <source>
        <dbReference type="ARBA" id="ARBA00022692"/>
    </source>
</evidence>
<dbReference type="EMBL" id="AY191994">
    <property type="protein sequence ID" value="AAO40213.1"/>
    <property type="molecule type" value="Genomic_DNA"/>
</dbReference>
<evidence type="ECO:0000313" key="17">
    <source>
        <dbReference type="EMBL" id="AAO40213.1"/>
    </source>
</evidence>
<comment type="similarity">
    <text evidence="2">Belongs to the complex I subunit 6 family.</text>
</comment>
<evidence type="ECO:0000256" key="5">
    <source>
        <dbReference type="ARBA" id="ARBA00022448"/>
    </source>
</evidence>